<dbReference type="SMART" id="SM00451">
    <property type="entry name" value="ZnF_U1"/>
    <property type="match status" value="1"/>
</dbReference>
<dbReference type="GO" id="GO:0003676">
    <property type="term" value="F:nucleic acid binding"/>
    <property type="evidence" value="ECO:0007669"/>
    <property type="project" value="InterPro"/>
</dbReference>
<keyword evidence="5" id="KW-0862">Zinc</keyword>
<proteinExistence type="evidence at transcript level"/>
<keyword evidence="2" id="KW-0479">Metal-binding</keyword>
<name>D5ADD3_PICSI</name>
<evidence type="ECO:0000256" key="3">
    <source>
        <dbReference type="ARBA" id="ARBA00022737"/>
    </source>
</evidence>
<dbReference type="GO" id="GO:0005634">
    <property type="term" value="C:nucleus"/>
    <property type="evidence" value="ECO:0007669"/>
    <property type="project" value="UniProtKB-SubCell"/>
</dbReference>
<feature type="domain" description="U1-type" evidence="8">
    <location>
        <begin position="102"/>
        <end position="136"/>
    </location>
</feature>
<evidence type="ECO:0000259" key="8">
    <source>
        <dbReference type="SMART" id="SM00451"/>
    </source>
</evidence>
<evidence type="ECO:0000256" key="6">
    <source>
        <dbReference type="ARBA" id="ARBA00023242"/>
    </source>
</evidence>
<feature type="region of interest" description="Disordered" evidence="7">
    <location>
        <begin position="1"/>
        <end position="89"/>
    </location>
</feature>
<keyword evidence="6" id="KW-0539">Nucleus</keyword>
<dbReference type="InterPro" id="IPR013087">
    <property type="entry name" value="Znf_C2H2_type"/>
</dbReference>
<dbReference type="SUPFAM" id="SSF57667">
    <property type="entry name" value="beta-beta-alpha zinc fingers"/>
    <property type="match status" value="1"/>
</dbReference>
<evidence type="ECO:0000256" key="5">
    <source>
        <dbReference type="ARBA" id="ARBA00022833"/>
    </source>
</evidence>
<dbReference type="PANTHER" id="PTHR46144:SF6">
    <property type="entry name" value="C2H2-TYPE DOMAIN-CONTAINING PROTEIN"/>
    <property type="match status" value="1"/>
</dbReference>
<accession>D5ADD3</accession>
<evidence type="ECO:0000256" key="4">
    <source>
        <dbReference type="ARBA" id="ARBA00022771"/>
    </source>
</evidence>
<dbReference type="InterPro" id="IPR036236">
    <property type="entry name" value="Znf_C2H2_sf"/>
</dbReference>
<dbReference type="EMBL" id="BT124290">
    <property type="protein sequence ID" value="ADE77552.1"/>
    <property type="molecule type" value="mRNA"/>
</dbReference>
<evidence type="ECO:0000256" key="2">
    <source>
        <dbReference type="ARBA" id="ARBA00022723"/>
    </source>
</evidence>
<dbReference type="InterPro" id="IPR051868">
    <property type="entry name" value="ZN346_ZMAT4"/>
</dbReference>
<protein>
    <recommendedName>
        <fullName evidence="8">U1-type domain-containing protein</fullName>
    </recommendedName>
</protein>
<feature type="compositionally biased region" description="Polar residues" evidence="7">
    <location>
        <begin position="1"/>
        <end position="11"/>
    </location>
</feature>
<dbReference type="GO" id="GO:0008270">
    <property type="term" value="F:zinc ion binding"/>
    <property type="evidence" value="ECO:0007669"/>
    <property type="project" value="UniProtKB-KW"/>
</dbReference>
<dbReference type="Gene3D" id="3.30.160.60">
    <property type="entry name" value="Classic Zinc Finger"/>
    <property type="match status" value="1"/>
</dbReference>
<comment type="subcellular location">
    <subcellularLocation>
        <location evidence="1">Nucleus</location>
    </subcellularLocation>
</comment>
<keyword evidence="4" id="KW-0863">Zinc-finger</keyword>
<evidence type="ECO:0000313" key="9">
    <source>
        <dbReference type="EMBL" id="ADE77552.1"/>
    </source>
</evidence>
<dbReference type="AlphaFoldDB" id="D5ADD3"/>
<evidence type="ECO:0000256" key="7">
    <source>
        <dbReference type="SAM" id="MobiDB-lite"/>
    </source>
</evidence>
<sequence>MKQLASGNQESNLKEDDKNVTQIPSVNGLMENKENQNGTFGNKLEADQHQDMTENSQHPNKIEKSGGEVSDSNTGKRKLKAKATDDIGTKRQRLLDAGTAVAEVKVCTLCNAVCNSQIVFDSHLAGKKHVAQVKKLEEEAKGTSKSNDHDEKPIADAEQEGKNGE</sequence>
<reference evidence="9" key="1">
    <citation type="submission" date="2010-04" db="EMBL/GenBank/DDBJ databases">
        <authorList>
            <person name="Reid K.E."/>
            <person name="Liao N."/>
            <person name="Chan S."/>
            <person name="Docking R."/>
            <person name="Taylor G."/>
            <person name="Moore R."/>
            <person name="Mayo M."/>
            <person name="Munro S."/>
            <person name="King J."/>
            <person name="Yanchuk A."/>
            <person name="Holt R."/>
            <person name="Jones S."/>
            <person name="Marra M."/>
            <person name="Ritland C.E."/>
            <person name="Ritland K."/>
            <person name="Bohlmann J."/>
        </authorList>
    </citation>
    <scope>NUCLEOTIDE SEQUENCE</scope>
    <source>
        <tissue evidence="9">Bud</tissue>
    </source>
</reference>
<dbReference type="Pfam" id="PF12874">
    <property type="entry name" value="zf-met"/>
    <property type="match status" value="1"/>
</dbReference>
<dbReference type="PANTHER" id="PTHR46144">
    <property type="entry name" value="ZINC FINGER PROTEIN 385B-LIKE"/>
    <property type="match status" value="1"/>
</dbReference>
<feature type="region of interest" description="Disordered" evidence="7">
    <location>
        <begin position="137"/>
        <end position="165"/>
    </location>
</feature>
<dbReference type="InterPro" id="IPR003604">
    <property type="entry name" value="Matrin/U1-like-C_Znf_C2H2"/>
</dbReference>
<keyword evidence="3" id="KW-0677">Repeat</keyword>
<evidence type="ECO:0000256" key="1">
    <source>
        <dbReference type="ARBA" id="ARBA00004123"/>
    </source>
</evidence>
<organism evidence="9">
    <name type="scientific">Picea sitchensis</name>
    <name type="common">Sitka spruce</name>
    <name type="synonym">Pinus sitchensis</name>
    <dbReference type="NCBI Taxonomy" id="3332"/>
    <lineage>
        <taxon>Eukaryota</taxon>
        <taxon>Viridiplantae</taxon>
        <taxon>Streptophyta</taxon>
        <taxon>Embryophyta</taxon>
        <taxon>Tracheophyta</taxon>
        <taxon>Spermatophyta</taxon>
        <taxon>Pinopsida</taxon>
        <taxon>Pinidae</taxon>
        <taxon>Conifers I</taxon>
        <taxon>Pinales</taxon>
        <taxon>Pinaceae</taxon>
        <taxon>Picea</taxon>
    </lineage>
</organism>